<protein>
    <recommendedName>
        <fullName evidence="1">Serine aminopeptidase S33 domain-containing protein</fullName>
    </recommendedName>
</protein>
<dbReference type="Proteomes" id="UP000176480">
    <property type="component" value="Unassembled WGS sequence"/>
</dbReference>
<dbReference type="PANTHER" id="PTHR42886:SF29">
    <property type="entry name" value="PUMMELIG, ISOFORM A"/>
    <property type="match status" value="1"/>
</dbReference>
<dbReference type="InterPro" id="IPR029058">
    <property type="entry name" value="AB_hydrolase_fold"/>
</dbReference>
<sequence>MLNERTELQIIEDREKFKKIAFESQGNTLVANVLLPHNENIYRDGIFFIHGGISGKGIALGLQKYLREQNYPSFAYDSTGVGESEGVFEEQTLTNRVDDAQRAFEIFQKIVQPSCIVALSMGADTALYLLEQYAIESLILLGPAAYHDAVREQPLTRGDFTRQLRMDKSWKTGISSFALLERFLGSALIIYGEKDLTIPRGIQRRFERAIEGKGEYLIIPEANHNLLKSNSQTERQVFISITEFLSRHKMR</sequence>
<feature type="domain" description="Serine aminopeptidase S33" evidence="1">
    <location>
        <begin position="46"/>
        <end position="146"/>
    </location>
</feature>
<proteinExistence type="predicted"/>
<dbReference type="AlphaFoldDB" id="A0A1F7J8T9"/>
<name>A0A1F7J8T9_9BACT</name>
<evidence type="ECO:0000313" key="2">
    <source>
        <dbReference type="EMBL" id="OGK52024.1"/>
    </source>
</evidence>
<dbReference type="Gene3D" id="3.40.50.1820">
    <property type="entry name" value="alpha/beta hydrolase"/>
    <property type="match status" value="1"/>
</dbReference>
<gene>
    <name evidence="2" type="ORF">A2966_02595</name>
</gene>
<dbReference type="Pfam" id="PF12146">
    <property type="entry name" value="Hydrolase_4"/>
    <property type="match status" value="1"/>
</dbReference>
<dbReference type="SUPFAM" id="SSF53474">
    <property type="entry name" value="alpha/beta-Hydrolases"/>
    <property type="match status" value="1"/>
</dbReference>
<evidence type="ECO:0000259" key="1">
    <source>
        <dbReference type="Pfam" id="PF12146"/>
    </source>
</evidence>
<comment type="caution">
    <text evidence="2">The sequence shown here is derived from an EMBL/GenBank/DDBJ whole genome shotgun (WGS) entry which is preliminary data.</text>
</comment>
<dbReference type="PANTHER" id="PTHR42886">
    <property type="entry name" value="RE40534P-RELATED"/>
    <property type="match status" value="1"/>
</dbReference>
<accession>A0A1F7J8T9</accession>
<dbReference type="STRING" id="1802067.A2966_02595"/>
<dbReference type="InterPro" id="IPR022742">
    <property type="entry name" value="Hydrolase_4"/>
</dbReference>
<organism evidence="2 3">
    <name type="scientific">Candidatus Roizmanbacteria bacterium RIFCSPLOWO2_01_FULL_41_22</name>
    <dbReference type="NCBI Taxonomy" id="1802067"/>
    <lineage>
        <taxon>Bacteria</taxon>
        <taxon>Candidatus Roizmaniibacteriota</taxon>
    </lineage>
</organism>
<reference evidence="2 3" key="1">
    <citation type="journal article" date="2016" name="Nat. Commun.">
        <title>Thousands of microbial genomes shed light on interconnected biogeochemical processes in an aquifer system.</title>
        <authorList>
            <person name="Anantharaman K."/>
            <person name="Brown C.T."/>
            <person name="Hug L.A."/>
            <person name="Sharon I."/>
            <person name="Castelle C.J."/>
            <person name="Probst A.J."/>
            <person name="Thomas B.C."/>
            <person name="Singh A."/>
            <person name="Wilkins M.J."/>
            <person name="Karaoz U."/>
            <person name="Brodie E.L."/>
            <person name="Williams K.H."/>
            <person name="Hubbard S.S."/>
            <person name="Banfield J.F."/>
        </authorList>
    </citation>
    <scope>NUCLEOTIDE SEQUENCE [LARGE SCALE GENOMIC DNA]</scope>
</reference>
<dbReference type="EMBL" id="MGAR01000016">
    <property type="protein sequence ID" value="OGK52024.1"/>
    <property type="molecule type" value="Genomic_DNA"/>
</dbReference>
<evidence type="ECO:0000313" key="3">
    <source>
        <dbReference type="Proteomes" id="UP000176480"/>
    </source>
</evidence>